<organism evidence="1 2">
    <name type="scientific">Calocera viscosa (strain TUFC12733)</name>
    <dbReference type="NCBI Taxonomy" id="1330018"/>
    <lineage>
        <taxon>Eukaryota</taxon>
        <taxon>Fungi</taxon>
        <taxon>Dikarya</taxon>
        <taxon>Basidiomycota</taxon>
        <taxon>Agaricomycotina</taxon>
        <taxon>Dacrymycetes</taxon>
        <taxon>Dacrymycetales</taxon>
        <taxon>Dacrymycetaceae</taxon>
        <taxon>Calocera</taxon>
    </lineage>
</organism>
<dbReference type="EMBL" id="KV417267">
    <property type="protein sequence ID" value="KZP01266.1"/>
    <property type="molecule type" value="Genomic_DNA"/>
</dbReference>
<gene>
    <name evidence="1" type="ORF">CALVIDRAFT_129217</name>
</gene>
<reference evidence="1 2" key="1">
    <citation type="journal article" date="2016" name="Mol. Biol. Evol.">
        <title>Comparative Genomics of Early-Diverging Mushroom-Forming Fungi Provides Insights into the Origins of Lignocellulose Decay Capabilities.</title>
        <authorList>
            <person name="Nagy L.G."/>
            <person name="Riley R."/>
            <person name="Tritt A."/>
            <person name="Adam C."/>
            <person name="Daum C."/>
            <person name="Floudas D."/>
            <person name="Sun H."/>
            <person name="Yadav J.S."/>
            <person name="Pangilinan J."/>
            <person name="Larsson K.H."/>
            <person name="Matsuura K."/>
            <person name="Barry K."/>
            <person name="Labutti K."/>
            <person name="Kuo R."/>
            <person name="Ohm R.A."/>
            <person name="Bhattacharya S.S."/>
            <person name="Shirouzu T."/>
            <person name="Yoshinaga Y."/>
            <person name="Martin F.M."/>
            <person name="Grigoriev I.V."/>
            <person name="Hibbett D.S."/>
        </authorList>
    </citation>
    <scope>NUCLEOTIDE SEQUENCE [LARGE SCALE GENOMIC DNA]</scope>
    <source>
        <strain evidence="1 2">TUFC12733</strain>
    </source>
</reference>
<protein>
    <submittedName>
        <fullName evidence="1">Uncharacterized protein</fullName>
    </submittedName>
</protein>
<keyword evidence="2" id="KW-1185">Reference proteome</keyword>
<dbReference type="AlphaFoldDB" id="A0A167RTI6"/>
<accession>A0A167RTI6</accession>
<sequence>MQIISFPAHGSTKRCRYSLCAFHPVVVTSDDVDRQSIRVVVSHIPRLGVPPGLKRNETGSRLWQKATVSLGVHTTVLANALSCTYAPDALAKCCSAASHDPYPSAAPKSRSFLGTIHITNAESYPTSSTLRNFRSCTSLPISIMMVHTRDANIHNQPARCARTSLDCLARHLRRVSRLSVVKRVPLTSVPHY</sequence>
<evidence type="ECO:0000313" key="1">
    <source>
        <dbReference type="EMBL" id="KZP01266.1"/>
    </source>
</evidence>
<dbReference type="Proteomes" id="UP000076738">
    <property type="component" value="Unassembled WGS sequence"/>
</dbReference>
<evidence type="ECO:0000313" key="2">
    <source>
        <dbReference type="Proteomes" id="UP000076738"/>
    </source>
</evidence>
<name>A0A167RTI6_CALVF</name>
<proteinExistence type="predicted"/>